<evidence type="ECO:0000259" key="11">
    <source>
        <dbReference type="PROSITE" id="PS50109"/>
    </source>
</evidence>
<evidence type="ECO:0000256" key="4">
    <source>
        <dbReference type="ARBA" id="ARBA00022679"/>
    </source>
</evidence>
<dbReference type="GO" id="GO:0000155">
    <property type="term" value="F:phosphorelay sensor kinase activity"/>
    <property type="evidence" value="ECO:0007669"/>
    <property type="project" value="InterPro"/>
</dbReference>
<evidence type="ECO:0000256" key="6">
    <source>
        <dbReference type="ARBA" id="ARBA00022777"/>
    </source>
</evidence>
<sequence>MNNVECSIEKTLDFVYKNGYKSSPQEFLEGVCEFLTNLLNVEYVFINKYSKESPQEVTSIINFFKGKLQPNITYKLQDSPCDDIINKKFCSYPNNVQERFPLDKGLVEMNVESYAGIPLWSSKKEPIGLITIMGSKPLINIGKLESILKIIAIKTEKILEKRIHMDNFEESETVFKELSNLVFEGILIHNGKDVLSVNKTFEKMFGYKNEELVDLNVLDTFFPKEKHEFITKGIAENPESFLFEVEALKKDGSIISLEIQFKGIVTRKNKNLKVCVFRDVTSRKKAEIEKVKLSKAVEQSANIIIITDNLGYIEYTNPKFTELTGYSGEEVLGKNPRFLNSGKQSKEFYKVFWNTITRGETWKGEFQNKGKNGNIFWEQATVTPVKDREGNITNFLAIKEDITAQKISKNRLKNAYKTIENKENFLRKILSTANEGFWIIDTAGNTLDVNAKMCAILGRNMDEIVGYSVFDFVDSNNSKIITKQLEKREKNLSTSYQVELLKPSGVLTPCIFNTSPIYNEENVRVGSLAFVTDISGIKKAYVKLKLKNAELKKLSLELSEKNVQLLESEQKFRSLFEYSPVSTWEVDYFEVKKYINSKNIETHNLEQYLNKNEEFLKVCISKVDIVKVNKHTLNLFGVSSIIELRKLLREKNKVTLLESLKQQFLGIVSNSKIGNSQTKFVKHNGEVIYAIIKSEFGSNGKAIVSVIDITAQKEAEKQLVKQKLKAEKSDDRYRLAVAASGLGIWDWDVEAQKIHYSDYYKKQIGYKPEEFKNEFLTWKNHLHPEDVASQEQKIVDYFKNPKGQFVSEYRFRHKNGSYIWILSTAEVIKNEKGQVIRMFGSHRDITIRKKALSKIIEQNTELIKAKKKAEESNKLKTEFLHNMSHEIRTPMNGILGFSNFLSNPGLSNEKRDYFINIIQNSGNQLLRIIDDILEISRLETKQVKVIEKPVCLNDMLLELFSIFDLKAKENGIPLYLKNGLSDQESTIFTDRSKLNKVLSNLLENALKFTNKGDIKFGYTYKDNSLELFVTDTGIGICKTKQESIFERFSQEEKKLTQSSGGLGLGLSIAKENTELLSGKISVTSQKGVGSTFKILIPYNPVNMVTPISSLSKSEQVKSDKYTVLIVEDEEVNFMFIEILLTEKIAFNFEILHAKNGKEAVDICKSNDKVDFVLMDINMPLLNGYEATKQIRAFNLDVPIIAQTAYSTNEDKEKALNAGCNNFITKPINEKSLKRMIESYLIEKMNMKQIS</sequence>
<dbReference type="PANTHER" id="PTHR43047">
    <property type="entry name" value="TWO-COMPONENT HISTIDINE PROTEIN KINASE"/>
    <property type="match status" value="1"/>
</dbReference>
<dbReference type="InterPro" id="IPR035965">
    <property type="entry name" value="PAS-like_dom_sf"/>
</dbReference>
<dbReference type="InterPro" id="IPR000700">
    <property type="entry name" value="PAS-assoc_C"/>
</dbReference>
<feature type="domain" description="PAC" evidence="14">
    <location>
        <begin position="494"/>
        <end position="546"/>
    </location>
</feature>
<dbReference type="Pfam" id="PF00072">
    <property type="entry name" value="Response_reg"/>
    <property type="match status" value="1"/>
</dbReference>
<dbReference type="PROSITE" id="PS50109">
    <property type="entry name" value="HIS_KIN"/>
    <property type="match status" value="1"/>
</dbReference>
<dbReference type="EC" id="2.7.13.3" evidence="2"/>
<evidence type="ECO:0000313" key="16">
    <source>
        <dbReference type="Proteomes" id="UP000199595"/>
    </source>
</evidence>
<evidence type="ECO:0000256" key="9">
    <source>
        <dbReference type="PROSITE-ProRule" id="PRU00169"/>
    </source>
</evidence>
<evidence type="ECO:0000313" key="15">
    <source>
        <dbReference type="EMBL" id="SDW10995.1"/>
    </source>
</evidence>
<keyword evidence="6" id="KW-0418">Kinase</keyword>
<dbReference type="OrthoDB" id="9811889at2"/>
<keyword evidence="10" id="KW-0175">Coiled coil</keyword>
<feature type="domain" description="PAS" evidence="13">
    <location>
        <begin position="289"/>
        <end position="335"/>
    </location>
</feature>
<reference evidence="16" key="1">
    <citation type="submission" date="2016-10" db="EMBL/GenBank/DDBJ databases">
        <authorList>
            <person name="Varghese N."/>
            <person name="Submissions S."/>
        </authorList>
    </citation>
    <scope>NUCLEOTIDE SEQUENCE [LARGE SCALE GENOMIC DNA]</scope>
    <source>
        <strain evidence="16">DSM 24956</strain>
    </source>
</reference>
<keyword evidence="16" id="KW-1185">Reference proteome</keyword>
<feature type="domain" description="PAC" evidence="14">
    <location>
        <begin position="362"/>
        <end position="414"/>
    </location>
</feature>
<dbReference type="Gene3D" id="3.30.565.10">
    <property type="entry name" value="Histidine kinase-like ATPase, C-terminal domain"/>
    <property type="match status" value="1"/>
</dbReference>
<evidence type="ECO:0000259" key="12">
    <source>
        <dbReference type="PROSITE" id="PS50110"/>
    </source>
</evidence>
<gene>
    <name evidence="15" type="ORF">SAMN05444411_10186</name>
</gene>
<feature type="domain" description="PAS" evidence="13">
    <location>
        <begin position="729"/>
        <end position="801"/>
    </location>
</feature>
<keyword evidence="4" id="KW-0808">Transferase</keyword>
<dbReference type="PROSITE" id="PS50112">
    <property type="entry name" value="PAS"/>
    <property type="match status" value="4"/>
</dbReference>
<keyword evidence="7" id="KW-0067">ATP-binding</keyword>
<dbReference type="Gene3D" id="3.40.50.2300">
    <property type="match status" value="1"/>
</dbReference>
<dbReference type="GO" id="GO:0005524">
    <property type="term" value="F:ATP binding"/>
    <property type="evidence" value="ECO:0007669"/>
    <property type="project" value="UniProtKB-KW"/>
</dbReference>
<dbReference type="Gene3D" id="1.10.287.130">
    <property type="match status" value="1"/>
</dbReference>
<feature type="domain" description="Histidine kinase" evidence="11">
    <location>
        <begin position="882"/>
        <end position="1100"/>
    </location>
</feature>
<dbReference type="SUPFAM" id="SSF55785">
    <property type="entry name" value="PYP-like sensor domain (PAS domain)"/>
    <property type="match status" value="4"/>
</dbReference>
<dbReference type="RefSeq" id="WP_090118590.1">
    <property type="nucleotide sequence ID" value="NZ_FNNJ01000001.1"/>
</dbReference>
<dbReference type="InterPro" id="IPR013655">
    <property type="entry name" value="PAS_fold_3"/>
</dbReference>
<evidence type="ECO:0000256" key="5">
    <source>
        <dbReference type="ARBA" id="ARBA00022741"/>
    </source>
</evidence>
<organism evidence="15 16">
    <name type="scientific">Lutibacter oricola</name>
    <dbReference type="NCBI Taxonomy" id="762486"/>
    <lineage>
        <taxon>Bacteria</taxon>
        <taxon>Pseudomonadati</taxon>
        <taxon>Bacteroidota</taxon>
        <taxon>Flavobacteriia</taxon>
        <taxon>Flavobacteriales</taxon>
        <taxon>Flavobacteriaceae</taxon>
        <taxon>Lutibacter</taxon>
    </lineage>
</organism>
<evidence type="ECO:0000259" key="14">
    <source>
        <dbReference type="PROSITE" id="PS50113"/>
    </source>
</evidence>
<feature type="domain" description="Response regulatory" evidence="12">
    <location>
        <begin position="1122"/>
        <end position="1240"/>
    </location>
</feature>
<keyword evidence="5" id="KW-0547">Nucleotide-binding</keyword>
<dbReference type="SMART" id="SM00388">
    <property type="entry name" value="HisKA"/>
    <property type="match status" value="1"/>
</dbReference>
<dbReference type="SMART" id="SM00448">
    <property type="entry name" value="REC"/>
    <property type="match status" value="1"/>
</dbReference>
<dbReference type="Pfam" id="PF00512">
    <property type="entry name" value="HisKA"/>
    <property type="match status" value="1"/>
</dbReference>
<dbReference type="SUPFAM" id="SSF47384">
    <property type="entry name" value="Homodimeric domain of signal transducing histidine kinase"/>
    <property type="match status" value="1"/>
</dbReference>
<evidence type="ECO:0000259" key="13">
    <source>
        <dbReference type="PROSITE" id="PS50112"/>
    </source>
</evidence>
<evidence type="ECO:0000256" key="10">
    <source>
        <dbReference type="SAM" id="Coils"/>
    </source>
</evidence>
<keyword evidence="8" id="KW-0902">Two-component regulatory system</keyword>
<dbReference type="Gene3D" id="3.30.450.20">
    <property type="entry name" value="PAS domain"/>
    <property type="match status" value="4"/>
</dbReference>
<dbReference type="SUPFAM" id="SSF55874">
    <property type="entry name" value="ATPase domain of HSP90 chaperone/DNA topoisomerase II/histidine kinase"/>
    <property type="match status" value="1"/>
</dbReference>
<dbReference type="SMART" id="SM00086">
    <property type="entry name" value="PAC"/>
    <property type="match status" value="4"/>
</dbReference>
<dbReference type="SUPFAM" id="SSF55781">
    <property type="entry name" value="GAF domain-like"/>
    <property type="match status" value="1"/>
</dbReference>
<dbReference type="SMART" id="SM00387">
    <property type="entry name" value="HATPase_c"/>
    <property type="match status" value="1"/>
</dbReference>
<dbReference type="Pfam" id="PF08447">
    <property type="entry name" value="PAS_3"/>
    <property type="match status" value="1"/>
</dbReference>
<dbReference type="FunFam" id="1.10.287.130:FF:000002">
    <property type="entry name" value="Two-component osmosensing histidine kinase"/>
    <property type="match status" value="1"/>
</dbReference>
<dbReference type="Pfam" id="PF13426">
    <property type="entry name" value="PAS_9"/>
    <property type="match status" value="3"/>
</dbReference>
<evidence type="ECO:0000256" key="2">
    <source>
        <dbReference type="ARBA" id="ARBA00012438"/>
    </source>
</evidence>
<dbReference type="InterPro" id="IPR000014">
    <property type="entry name" value="PAS"/>
</dbReference>
<accession>A0A1H2QV47</accession>
<dbReference type="InterPro" id="IPR011006">
    <property type="entry name" value="CheY-like_superfamily"/>
</dbReference>
<dbReference type="PROSITE" id="PS50113">
    <property type="entry name" value="PAC"/>
    <property type="match status" value="3"/>
</dbReference>
<evidence type="ECO:0000256" key="3">
    <source>
        <dbReference type="ARBA" id="ARBA00022553"/>
    </source>
</evidence>
<evidence type="ECO:0000256" key="1">
    <source>
        <dbReference type="ARBA" id="ARBA00000085"/>
    </source>
</evidence>
<comment type="catalytic activity">
    <reaction evidence="1">
        <text>ATP + protein L-histidine = ADP + protein N-phospho-L-histidine.</text>
        <dbReference type="EC" id="2.7.13.3"/>
    </reaction>
</comment>
<dbReference type="NCBIfam" id="TIGR00229">
    <property type="entry name" value="sensory_box"/>
    <property type="match status" value="4"/>
</dbReference>
<dbReference type="InterPro" id="IPR036890">
    <property type="entry name" value="HATPase_C_sf"/>
</dbReference>
<dbReference type="InterPro" id="IPR003594">
    <property type="entry name" value="HATPase_dom"/>
</dbReference>
<proteinExistence type="predicted"/>
<protein>
    <recommendedName>
        <fullName evidence="2">histidine kinase</fullName>
        <ecNumber evidence="2">2.7.13.3</ecNumber>
    </recommendedName>
</protein>
<dbReference type="CDD" id="cd17546">
    <property type="entry name" value="REC_hyHK_CKI1_RcsC-like"/>
    <property type="match status" value="1"/>
</dbReference>
<dbReference type="InterPro" id="IPR003661">
    <property type="entry name" value="HisK_dim/P_dom"/>
</dbReference>
<dbReference type="AlphaFoldDB" id="A0A1H2QV47"/>
<dbReference type="InterPro" id="IPR036097">
    <property type="entry name" value="HisK_dim/P_sf"/>
</dbReference>
<dbReference type="PROSITE" id="PS50110">
    <property type="entry name" value="RESPONSE_REGULATORY"/>
    <property type="match status" value="1"/>
</dbReference>
<feature type="coiled-coil region" evidence="10">
    <location>
        <begin position="544"/>
        <end position="571"/>
    </location>
</feature>
<dbReference type="CDD" id="cd00082">
    <property type="entry name" value="HisKA"/>
    <property type="match status" value="1"/>
</dbReference>
<dbReference type="InterPro" id="IPR001789">
    <property type="entry name" value="Sig_transdc_resp-reg_receiver"/>
</dbReference>
<keyword evidence="3 9" id="KW-0597">Phosphoprotein</keyword>
<name>A0A1H2QV47_9FLAO</name>
<dbReference type="Pfam" id="PF02518">
    <property type="entry name" value="HATPase_c"/>
    <property type="match status" value="1"/>
</dbReference>
<dbReference type="EMBL" id="FNNJ01000001">
    <property type="protein sequence ID" value="SDW10995.1"/>
    <property type="molecule type" value="Genomic_DNA"/>
</dbReference>
<feature type="domain" description="PAC" evidence="14">
    <location>
        <begin position="805"/>
        <end position="857"/>
    </location>
</feature>
<evidence type="ECO:0000256" key="8">
    <source>
        <dbReference type="ARBA" id="ARBA00023012"/>
    </source>
</evidence>
<dbReference type="InterPro" id="IPR001610">
    <property type="entry name" value="PAC"/>
</dbReference>
<dbReference type="CDD" id="cd00130">
    <property type="entry name" value="PAS"/>
    <property type="match status" value="4"/>
</dbReference>
<evidence type="ECO:0000256" key="7">
    <source>
        <dbReference type="ARBA" id="ARBA00022840"/>
    </source>
</evidence>
<dbReference type="Proteomes" id="UP000199595">
    <property type="component" value="Unassembled WGS sequence"/>
</dbReference>
<feature type="domain" description="PAS" evidence="13">
    <location>
        <begin position="190"/>
        <end position="232"/>
    </location>
</feature>
<dbReference type="SUPFAM" id="SSF52172">
    <property type="entry name" value="CheY-like"/>
    <property type="match status" value="1"/>
</dbReference>
<dbReference type="PRINTS" id="PR00344">
    <property type="entry name" value="BCTRLSENSOR"/>
</dbReference>
<dbReference type="STRING" id="762486.SAMN05444411_10186"/>
<feature type="modified residue" description="4-aspartylphosphate" evidence="9">
    <location>
        <position position="1175"/>
    </location>
</feature>
<feature type="domain" description="PAS" evidence="13">
    <location>
        <begin position="422"/>
        <end position="492"/>
    </location>
</feature>
<dbReference type="SMART" id="SM00091">
    <property type="entry name" value="PAS"/>
    <property type="match status" value="4"/>
</dbReference>
<dbReference type="InterPro" id="IPR004358">
    <property type="entry name" value="Sig_transdc_His_kin-like_C"/>
</dbReference>
<dbReference type="InterPro" id="IPR005467">
    <property type="entry name" value="His_kinase_dom"/>
</dbReference>